<evidence type="ECO:0000313" key="2">
    <source>
        <dbReference type="EMBL" id="RDY01451.1"/>
    </source>
</evidence>
<reference evidence="2" key="1">
    <citation type="submission" date="2018-05" db="EMBL/GenBank/DDBJ databases">
        <title>Draft genome of Mucuna pruriens seed.</title>
        <authorList>
            <person name="Nnadi N.E."/>
            <person name="Vos R."/>
            <person name="Hasami M.H."/>
            <person name="Devisetty U.K."/>
            <person name="Aguiy J.C."/>
        </authorList>
    </citation>
    <scope>NUCLEOTIDE SEQUENCE [LARGE SCALE GENOMIC DNA]</scope>
    <source>
        <strain evidence="2">JCA_2017</strain>
    </source>
</reference>
<evidence type="ECO:0000259" key="1">
    <source>
        <dbReference type="Pfam" id="PF13960"/>
    </source>
</evidence>
<protein>
    <recommendedName>
        <fullName evidence="1">DUF4218 domain-containing protein</fullName>
    </recommendedName>
</protein>
<gene>
    <name evidence="2" type="ORF">CR513_15224</name>
</gene>
<evidence type="ECO:0000313" key="3">
    <source>
        <dbReference type="Proteomes" id="UP000257109"/>
    </source>
</evidence>
<feature type="non-terminal residue" evidence="2">
    <location>
        <position position="1"/>
    </location>
</feature>
<keyword evidence="3" id="KW-1185">Reference proteome</keyword>
<comment type="caution">
    <text evidence="2">The sequence shown here is derived from an EMBL/GenBank/DDBJ whole genome shotgun (WGS) entry which is preliminary data.</text>
</comment>
<accession>A0A371HF81</accession>
<sequence>MDIAAYALTKSQRVAICKWVKELKLLDRYASNLSRCVDLNQGKLHGMKSHDCHVLMQRLLLIAFNSLPKHIWKSLVELSHLFRELTSTTLNVEKLTVIEGNIPALLCKLEQIFFQSFFDSMEHVPIHLSYKDRVGGLVQYRWMYPFERFLHSLKNKVKNKERIEASICEAYLVEETSTFALFYYPDKIETRKTGYLVMLIQVKVLHLLLLYQFLIIQEEQQVDLNAAHLYVLLNCEEVQSYLEEVNPTTLDDEIDHDISSKFPAWFKHIEDMNSLNHEVYVRGTNGQLEFDFYINLSDIIQSEYIGFPIMKLVLFKYD</sequence>
<dbReference type="OrthoDB" id="1100107at2759"/>
<dbReference type="AlphaFoldDB" id="A0A371HF81"/>
<dbReference type="Pfam" id="PF13960">
    <property type="entry name" value="DUF4218"/>
    <property type="match status" value="1"/>
</dbReference>
<feature type="domain" description="DUF4218" evidence="1">
    <location>
        <begin position="85"/>
        <end position="192"/>
    </location>
</feature>
<organism evidence="2 3">
    <name type="scientific">Mucuna pruriens</name>
    <name type="common">Velvet bean</name>
    <name type="synonym">Dolichos pruriens</name>
    <dbReference type="NCBI Taxonomy" id="157652"/>
    <lineage>
        <taxon>Eukaryota</taxon>
        <taxon>Viridiplantae</taxon>
        <taxon>Streptophyta</taxon>
        <taxon>Embryophyta</taxon>
        <taxon>Tracheophyta</taxon>
        <taxon>Spermatophyta</taxon>
        <taxon>Magnoliopsida</taxon>
        <taxon>eudicotyledons</taxon>
        <taxon>Gunneridae</taxon>
        <taxon>Pentapetalae</taxon>
        <taxon>rosids</taxon>
        <taxon>fabids</taxon>
        <taxon>Fabales</taxon>
        <taxon>Fabaceae</taxon>
        <taxon>Papilionoideae</taxon>
        <taxon>50 kb inversion clade</taxon>
        <taxon>NPAAA clade</taxon>
        <taxon>indigoferoid/millettioid clade</taxon>
        <taxon>Phaseoleae</taxon>
        <taxon>Mucuna</taxon>
    </lineage>
</organism>
<proteinExistence type="predicted"/>
<dbReference type="InterPro" id="IPR025452">
    <property type="entry name" value="DUF4218"/>
</dbReference>
<dbReference type="EMBL" id="QJKJ01002765">
    <property type="protein sequence ID" value="RDY01451.1"/>
    <property type="molecule type" value="Genomic_DNA"/>
</dbReference>
<name>A0A371HF81_MUCPR</name>
<dbReference type="PANTHER" id="PTHR48258:SF3">
    <property type="entry name" value="FK506-BINDING PROTEIN 4-LIKE ISOFORM X1"/>
    <property type="match status" value="1"/>
</dbReference>
<dbReference type="Proteomes" id="UP000257109">
    <property type="component" value="Unassembled WGS sequence"/>
</dbReference>
<dbReference type="PANTHER" id="PTHR48258">
    <property type="entry name" value="DUF4218 DOMAIN-CONTAINING PROTEIN-RELATED"/>
    <property type="match status" value="1"/>
</dbReference>